<organism evidence="2 3">
    <name type="scientific">Petrolisthes manimaculis</name>
    <dbReference type="NCBI Taxonomy" id="1843537"/>
    <lineage>
        <taxon>Eukaryota</taxon>
        <taxon>Metazoa</taxon>
        <taxon>Ecdysozoa</taxon>
        <taxon>Arthropoda</taxon>
        <taxon>Crustacea</taxon>
        <taxon>Multicrustacea</taxon>
        <taxon>Malacostraca</taxon>
        <taxon>Eumalacostraca</taxon>
        <taxon>Eucarida</taxon>
        <taxon>Decapoda</taxon>
        <taxon>Pleocyemata</taxon>
        <taxon>Anomura</taxon>
        <taxon>Galatheoidea</taxon>
        <taxon>Porcellanidae</taxon>
        <taxon>Petrolisthes</taxon>
    </lineage>
</organism>
<sequence>MGIFVMGTEKCKTAMSKFTQKQCNLGWPNTAVGFVTTASQDTGQGQQLNNRRRSATPTAGHSAHVHTNPLTLIAHTHSR</sequence>
<evidence type="ECO:0000313" key="2">
    <source>
        <dbReference type="EMBL" id="KAK4298212.1"/>
    </source>
</evidence>
<dbReference type="AlphaFoldDB" id="A0AAE1NZK9"/>
<gene>
    <name evidence="2" type="ORF">Pmani_029426</name>
</gene>
<proteinExistence type="predicted"/>
<dbReference type="Proteomes" id="UP001292094">
    <property type="component" value="Unassembled WGS sequence"/>
</dbReference>
<reference evidence="2" key="1">
    <citation type="submission" date="2023-11" db="EMBL/GenBank/DDBJ databases">
        <title>Genome assemblies of two species of porcelain crab, Petrolisthes cinctipes and Petrolisthes manimaculis (Anomura: Porcellanidae).</title>
        <authorList>
            <person name="Angst P."/>
        </authorList>
    </citation>
    <scope>NUCLEOTIDE SEQUENCE</scope>
    <source>
        <strain evidence="2">PB745_02</strain>
        <tissue evidence="2">Gill</tissue>
    </source>
</reference>
<evidence type="ECO:0000313" key="3">
    <source>
        <dbReference type="Proteomes" id="UP001292094"/>
    </source>
</evidence>
<dbReference type="EMBL" id="JAWZYT010003473">
    <property type="protein sequence ID" value="KAK4298212.1"/>
    <property type="molecule type" value="Genomic_DNA"/>
</dbReference>
<comment type="caution">
    <text evidence="2">The sequence shown here is derived from an EMBL/GenBank/DDBJ whole genome shotgun (WGS) entry which is preliminary data.</text>
</comment>
<feature type="region of interest" description="Disordered" evidence="1">
    <location>
        <begin position="40"/>
        <end position="79"/>
    </location>
</feature>
<keyword evidence="3" id="KW-1185">Reference proteome</keyword>
<evidence type="ECO:0000256" key="1">
    <source>
        <dbReference type="SAM" id="MobiDB-lite"/>
    </source>
</evidence>
<feature type="compositionally biased region" description="Polar residues" evidence="1">
    <location>
        <begin position="40"/>
        <end position="59"/>
    </location>
</feature>
<accession>A0AAE1NZK9</accession>
<protein>
    <submittedName>
        <fullName evidence="2">Uncharacterized protein</fullName>
    </submittedName>
</protein>
<name>A0AAE1NZK9_9EUCA</name>